<evidence type="ECO:0000313" key="2">
    <source>
        <dbReference type="Proteomes" id="UP000826195"/>
    </source>
</evidence>
<sequence>MHLVIRDSNDLKTRKILKERTNSSCYPCLQRLKDTENLKGTDKCISNGQMHLVIRDSNDLEGTDEYPTFKRCTLLSVTPKVGDTEKFYMQMLVR</sequence>
<organism evidence="1 2">
    <name type="scientific">Cotesia glomerata</name>
    <name type="common">Lepidopteran parasitic wasp</name>
    <name type="synonym">Apanteles glomeratus</name>
    <dbReference type="NCBI Taxonomy" id="32391"/>
    <lineage>
        <taxon>Eukaryota</taxon>
        <taxon>Metazoa</taxon>
        <taxon>Ecdysozoa</taxon>
        <taxon>Arthropoda</taxon>
        <taxon>Hexapoda</taxon>
        <taxon>Insecta</taxon>
        <taxon>Pterygota</taxon>
        <taxon>Neoptera</taxon>
        <taxon>Endopterygota</taxon>
        <taxon>Hymenoptera</taxon>
        <taxon>Apocrita</taxon>
        <taxon>Ichneumonoidea</taxon>
        <taxon>Braconidae</taxon>
        <taxon>Microgastrinae</taxon>
        <taxon>Cotesia</taxon>
    </lineage>
</organism>
<name>A0AAV7J6U4_COTGL</name>
<dbReference type="EMBL" id="JAHXZJ010000001">
    <property type="protein sequence ID" value="KAH0567752.1"/>
    <property type="molecule type" value="Genomic_DNA"/>
</dbReference>
<keyword evidence="2" id="KW-1185">Reference proteome</keyword>
<gene>
    <name evidence="1" type="ORF">KQX54_013278</name>
</gene>
<proteinExistence type="predicted"/>
<dbReference type="AlphaFoldDB" id="A0AAV7J6U4"/>
<evidence type="ECO:0000313" key="1">
    <source>
        <dbReference type="EMBL" id="KAH0567752.1"/>
    </source>
</evidence>
<dbReference type="Proteomes" id="UP000826195">
    <property type="component" value="Unassembled WGS sequence"/>
</dbReference>
<accession>A0AAV7J6U4</accession>
<comment type="caution">
    <text evidence="1">The sequence shown here is derived from an EMBL/GenBank/DDBJ whole genome shotgun (WGS) entry which is preliminary data.</text>
</comment>
<protein>
    <submittedName>
        <fullName evidence="1">Uncharacterized protein</fullName>
    </submittedName>
</protein>
<reference evidence="1 2" key="1">
    <citation type="journal article" date="2021" name="J. Hered.">
        <title>A chromosome-level genome assembly of the parasitoid wasp, Cotesia glomerata (Hymenoptera: Braconidae).</title>
        <authorList>
            <person name="Pinto B.J."/>
            <person name="Weis J.J."/>
            <person name="Gamble T."/>
            <person name="Ode P.J."/>
            <person name="Paul R."/>
            <person name="Zaspel J.M."/>
        </authorList>
    </citation>
    <scope>NUCLEOTIDE SEQUENCE [LARGE SCALE GENOMIC DNA]</scope>
    <source>
        <strain evidence="1">CgM1</strain>
    </source>
</reference>